<evidence type="ECO:0000313" key="3">
    <source>
        <dbReference type="EMBL" id="EXJ16461.1"/>
    </source>
</evidence>
<keyword evidence="2" id="KW-0812">Transmembrane</keyword>
<feature type="transmembrane region" description="Helical" evidence="2">
    <location>
        <begin position="20"/>
        <end position="38"/>
    </location>
</feature>
<dbReference type="Proteomes" id="UP000019460">
    <property type="component" value="Unassembled WGS sequence"/>
</dbReference>
<evidence type="ECO:0000256" key="2">
    <source>
        <dbReference type="SAM" id="Phobius"/>
    </source>
</evidence>
<organism evidence="3 4">
    <name type="scientific">Imhoffiella purpurea</name>
    <dbReference type="NCBI Taxonomy" id="1249627"/>
    <lineage>
        <taxon>Bacteria</taxon>
        <taxon>Pseudomonadati</taxon>
        <taxon>Pseudomonadota</taxon>
        <taxon>Gammaproteobacteria</taxon>
        <taxon>Chromatiales</taxon>
        <taxon>Chromatiaceae</taxon>
        <taxon>Imhoffiella</taxon>
    </lineage>
</organism>
<dbReference type="EMBL" id="AONC01000011">
    <property type="protein sequence ID" value="EXJ16461.1"/>
    <property type="molecule type" value="Genomic_DNA"/>
</dbReference>
<comment type="caution">
    <text evidence="3">The sequence shown here is derived from an EMBL/GenBank/DDBJ whole genome shotgun (WGS) entry which is preliminary data.</text>
</comment>
<proteinExistence type="predicted"/>
<dbReference type="STRING" id="1249627.D779_0193"/>
<feature type="compositionally biased region" description="Polar residues" evidence="1">
    <location>
        <begin position="47"/>
        <end position="63"/>
    </location>
</feature>
<evidence type="ECO:0000313" key="4">
    <source>
        <dbReference type="Proteomes" id="UP000019460"/>
    </source>
</evidence>
<dbReference type="eggNOG" id="ENOG5033JUU">
    <property type="taxonomic scope" value="Bacteria"/>
</dbReference>
<feature type="region of interest" description="Disordered" evidence="1">
    <location>
        <begin position="41"/>
        <end position="63"/>
    </location>
</feature>
<sequence length="63" mass="6440">MSSSSQQRHQHGVRKNLVEGVGGVLVGAALVLLMRGIVKRRAADKTASAQNASTTPATSGDPA</sequence>
<name>W9VHI4_9GAMM</name>
<keyword evidence="4" id="KW-1185">Reference proteome</keyword>
<keyword evidence="2" id="KW-0472">Membrane</keyword>
<dbReference type="AlphaFoldDB" id="W9VHI4"/>
<protein>
    <submittedName>
        <fullName evidence="3">Uncharacterized protein</fullName>
    </submittedName>
</protein>
<accession>W9VHI4</accession>
<reference evidence="3 4" key="1">
    <citation type="submission" date="2012-11" db="EMBL/GenBank/DDBJ databases">
        <title>Genome assembly of Thiorhodococcus sp. AK35.</title>
        <authorList>
            <person name="Nupur N."/>
            <person name="Khatri I."/>
            <person name="Subramanian S."/>
            <person name="Pinnaka A."/>
        </authorList>
    </citation>
    <scope>NUCLEOTIDE SEQUENCE [LARGE SCALE GENOMIC DNA]</scope>
    <source>
        <strain evidence="3 4">AK35</strain>
    </source>
</reference>
<gene>
    <name evidence="3" type="ORF">D779_0193</name>
</gene>
<dbReference type="RefSeq" id="WP_043749798.1">
    <property type="nucleotide sequence ID" value="NZ_AONC01000011.1"/>
</dbReference>
<keyword evidence="2" id="KW-1133">Transmembrane helix</keyword>
<evidence type="ECO:0000256" key="1">
    <source>
        <dbReference type="SAM" id="MobiDB-lite"/>
    </source>
</evidence>